<name>A0A831LKC3_9EURY</name>
<dbReference type="SUPFAM" id="SSF50465">
    <property type="entry name" value="EF-Tu/eEF-1alpha/eIF2-gamma C-terminal domain"/>
    <property type="match status" value="1"/>
</dbReference>
<feature type="domain" description="Initiation factor eIF2 gamma C-terminal" evidence="3">
    <location>
        <begin position="1"/>
        <end position="34"/>
    </location>
</feature>
<organism evidence="4">
    <name type="scientific">Methanofollis liminatans</name>
    <dbReference type="NCBI Taxonomy" id="2201"/>
    <lineage>
        <taxon>Archaea</taxon>
        <taxon>Methanobacteriati</taxon>
        <taxon>Methanobacteriota</taxon>
        <taxon>Stenosarchaea group</taxon>
        <taxon>Methanomicrobia</taxon>
        <taxon>Methanomicrobiales</taxon>
        <taxon>Methanomicrobiaceae</taxon>
        <taxon>Methanofollis</taxon>
    </lineage>
</organism>
<reference evidence="4" key="1">
    <citation type="journal article" date="2020" name="mSystems">
        <title>Genome- and Community-Level Interaction Insights into Carbon Utilization and Element Cycling Functions of Hydrothermarchaeota in Hydrothermal Sediment.</title>
        <authorList>
            <person name="Zhou Z."/>
            <person name="Liu Y."/>
            <person name="Xu W."/>
            <person name="Pan J."/>
            <person name="Luo Z.H."/>
            <person name="Li M."/>
        </authorList>
    </citation>
    <scope>NUCLEOTIDE SEQUENCE</scope>
    <source>
        <strain evidence="4">SpSt-1183</strain>
    </source>
</reference>
<comment type="caution">
    <text evidence="4">The sequence shown here is derived from an EMBL/GenBank/DDBJ whole genome shotgun (WGS) entry which is preliminary data.</text>
</comment>
<evidence type="ECO:0000256" key="2">
    <source>
        <dbReference type="ARBA" id="ARBA00023134"/>
    </source>
</evidence>
<keyword evidence="2" id="KW-0342">GTP-binding</keyword>
<proteinExistence type="predicted"/>
<feature type="non-terminal residue" evidence="4">
    <location>
        <position position="1"/>
    </location>
</feature>
<dbReference type="Pfam" id="PF09173">
    <property type="entry name" value="eIF2_C"/>
    <property type="match status" value="1"/>
</dbReference>
<dbReference type="EMBL" id="DSBY01000084">
    <property type="protein sequence ID" value="HDS62889.1"/>
    <property type="molecule type" value="Genomic_DNA"/>
</dbReference>
<evidence type="ECO:0000259" key="3">
    <source>
        <dbReference type="Pfam" id="PF09173"/>
    </source>
</evidence>
<dbReference type="AlphaFoldDB" id="A0A831LKC3"/>
<dbReference type="Proteomes" id="UP000885648">
    <property type="component" value="Unassembled WGS sequence"/>
</dbReference>
<accession>A0A831LKC3</accession>
<gene>
    <name evidence="4" type="ORF">ENN52_01925</name>
</gene>
<keyword evidence="1" id="KW-0547">Nucleotide-binding</keyword>
<dbReference type="InterPro" id="IPR015256">
    <property type="entry name" value="eIF2g_C"/>
</dbReference>
<protein>
    <recommendedName>
        <fullName evidence="3">Initiation factor eIF2 gamma C-terminal domain-containing protein</fullName>
    </recommendedName>
</protein>
<dbReference type="Gene3D" id="2.40.30.10">
    <property type="entry name" value="Translation factors"/>
    <property type="match status" value="1"/>
</dbReference>
<evidence type="ECO:0000313" key="4">
    <source>
        <dbReference type="EMBL" id="HDS62889.1"/>
    </source>
</evidence>
<sequence>AEVVLKRPVCADVGARIAISRQVEGRWRLIGMGILAE</sequence>
<evidence type="ECO:0000256" key="1">
    <source>
        <dbReference type="ARBA" id="ARBA00022741"/>
    </source>
</evidence>
<dbReference type="GO" id="GO:0005525">
    <property type="term" value="F:GTP binding"/>
    <property type="evidence" value="ECO:0007669"/>
    <property type="project" value="UniProtKB-KW"/>
</dbReference>
<dbReference type="InterPro" id="IPR009001">
    <property type="entry name" value="Transl_elong_EF1A/Init_IF2_C"/>
</dbReference>